<feature type="compositionally biased region" description="Basic and acidic residues" evidence="1">
    <location>
        <begin position="20"/>
        <end position="29"/>
    </location>
</feature>
<dbReference type="EMBL" id="LCZI01000308">
    <property type="protein sequence ID" value="KKZ67193.1"/>
    <property type="molecule type" value="Genomic_DNA"/>
</dbReference>
<sequence length="94" mass="10920">MPSRTQATAELLNTPTSDTDMNKNNEYSEPRIIASSHPSSTARTTARTIVRITLRTTMRIIMRTIMRITMRITTRATARITHSHYYYKLRSHNH</sequence>
<evidence type="ECO:0000256" key="1">
    <source>
        <dbReference type="SAM" id="MobiDB-lite"/>
    </source>
</evidence>
<reference evidence="3" key="1">
    <citation type="journal article" date="2015" name="PLoS Genet.">
        <title>The dynamic genome and transcriptome of the human fungal pathogen Blastomyces and close relative Emmonsia.</title>
        <authorList>
            <person name="Munoz J.F."/>
            <person name="Gauthier G.M."/>
            <person name="Desjardins C.A."/>
            <person name="Gallo J.E."/>
            <person name="Holder J."/>
            <person name="Sullivan T.D."/>
            <person name="Marty A.J."/>
            <person name="Carmen J.C."/>
            <person name="Chen Z."/>
            <person name="Ding L."/>
            <person name="Gujja S."/>
            <person name="Magrini V."/>
            <person name="Misas E."/>
            <person name="Mitreva M."/>
            <person name="Priest M."/>
            <person name="Saif S."/>
            <person name="Whiston E.A."/>
            <person name="Young S."/>
            <person name="Zeng Q."/>
            <person name="Goldman W.E."/>
            <person name="Mardis E.R."/>
            <person name="Taylor J.W."/>
            <person name="McEwen J.G."/>
            <person name="Clay O.K."/>
            <person name="Klein B.S."/>
            <person name="Cuomo C.A."/>
        </authorList>
    </citation>
    <scope>NUCLEOTIDE SEQUENCE [LARGE SCALE GENOMIC DNA]</scope>
    <source>
        <strain evidence="3">UAMH 3008</strain>
    </source>
</reference>
<protein>
    <submittedName>
        <fullName evidence="2">Uncharacterized protein</fullName>
    </submittedName>
</protein>
<comment type="caution">
    <text evidence="2">The sequence shown here is derived from an EMBL/GenBank/DDBJ whole genome shotgun (WGS) entry which is preliminary data.</text>
</comment>
<gene>
    <name evidence="2" type="ORF">EMCG_07116</name>
</gene>
<accession>A0A0G2I9H9</accession>
<dbReference type="Proteomes" id="UP000034164">
    <property type="component" value="Unassembled WGS sequence"/>
</dbReference>
<name>A0A0G2I9H9_9EURO</name>
<evidence type="ECO:0000313" key="3">
    <source>
        <dbReference type="Proteomes" id="UP000034164"/>
    </source>
</evidence>
<dbReference type="AlphaFoldDB" id="A0A0G2I9H9"/>
<feature type="compositionally biased region" description="Polar residues" evidence="1">
    <location>
        <begin position="1"/>
        <end position="19"/>
    </location>
</feature>
<feature type="region of interest" description="Disordered" evidence="1">
    <location>
        <begin position="1"/>
        <end position="44"/>
    </location>
</feature>
<proteinExistence type="predicted"/>
<dbReference type="VEuPathDB" id="FungiDB:EMCG_07116"/>
<evidence type="ECO:0000313" key="2">
    <source>
        <dbReference type="EMBL" id="KKZ67193.1"/>
    </source>
</evidence>
<organism evidence="2 3">
    <name type="scientific">[Emmonsia] crescens</name>
    <dbReference type="NCBI Taxonomy" id="73230"/>
    <lineage>
        <taxon>Eukaryota</taxon>
        <taxon>Fungi</taxon>
        <taxon>Dikarya</taxon>
        <taxon>Ascomycota</taxon>
        <taxon>Pezizomycotina</taxon>
        <taxon>Eurotiomycetes</taxon>
        <taxon>Eurotiomycetidae</taxon>
        <taxon>Onygenales</taxon>
        <taxon>Ajellomycetaceae</taxon>
        <taxon>Emergomyces</taxon>
    </lineage>
</organism>